<feature type="binding site" evidence="6">
    <location>
        <position position="94"/>
    </location>
    <ligand>
        <name>Zn(2+)</name>
        <dbReference type="ChEBI" id="CHEBI:29105"/>
    </ligand>
</feature>
<dbReference type="PANTHER" id="PTHR10640">
    <property type="entry name" value="METHYLTHIORIBULOSE-1-PHOSPHATE DEHYDRATASE"/>
    <property type="match status" value="1"/>
</dbReference>
<dbReference type="PANTHER" id="PTHR10640:SF7">
    <property type="entry name" value="METHYLTHIORIBULOSE-1-PHOSPHATE DEHYDRATASE"/>
    <property type="match status" value="1"/>
</dbReference>
<dbReference type="Proteomes" id="UP001317532">
    <property type="component" value="Chromosome"/>
</dbReference>
<evidence type="ECO:0000256" key="3">
    <source>
        <dbReference type="ARBA" id="ARBA00022833"/>
    </source>
</evidence>
<accession>A0AAN2CAG7</accession>
<comment type="similarity">
    <text evidence="6">Belongs to the aldolase class II family. MtnB subfamily.</text>
</comment>
<evidence type="ECO:0000256" key="4">
    <source>
        <dbReference type="ARBA" id="ARBA00023167"/>
    </source>
</evidence>
<keyword evidence="5 6" id="KW-0456">Lyase</keyword>
<name>A0AAN2CAG7_UNVUL</name>
<dbReference type="SMART" id="SM01007">
    <property type="entry name" value="Aldolase_II"/>
    <property type="match status" value="1"/>
</dbReference>
<proteinExistence type="inferred from homology"/>
<keyword evidence="4 6" id="KW-0486">Methionine biosynthesis</keyword>
<evidence type="ECO:0000256" key="1">
    <source>
        <dbReference type="ARBA" id="ARBA00022605"/>
    </source>
</evidence>
<evidence type="ECO:0000313" key="9">
    <source>
        <dbReference type="Proteomes" id="UP001317532"/>
    </source>
</evidence>
<comment type="catalytic activity">
    <reaction evidence="6">
        <text>5-(methylsulfanyl)-D-ribulose 1-phosphate = 5-methylsulfanyl-2,3-dioxopentyl phosphate + H2O</text>
        <dbReference type="Rhea" id="RHEA:15549"/>
        <dbReference type="ChEBI" id="CHEBI:15377"/>
        <dbReference type="ChEBI" id="CHEBI:58548"/>
        <dbReference type="ChEBI" id="CHEBI:58828"/>
        <dbReference type="EC" id="4.2.1.109"/>
    </reaction>
</comment>
<keyword evidence="3 6" id="KW-0862">Zinc</keyword>
<comment type="function">
    <text evidence="6">Catalyzes the dehydration of methylthioribulose-1-phosphate (MTRu-1-P) into 2,3-diketo-5-methylthiopentyl-1-phosphate (DK-MTP-1-P).</text>
</comment>
<keyword evidence="9" id="KW-1185">Reference proteome</keyword>
<dbReference type="EMBL" id="AP025523">
    <property type="protein sequence ID" value="BDE06913.1"/>
    <property type="molecule type" value="Genomic_DNA"/>
</dbReference>
<dbReference type="InterPro" id="IPR001303">
    <property type="entry name" value="Aldolase_II/adducin_N"/>
</dbReference>
<protein>
    <recommendedName>
        <fullName evidence="6">Methylthioribulose-1-phosphate dehydratase</fullName>
        <shortName evidence="6">MTRu-1-P dehydratase</shortName>
        <ecNumber evidence="6">4.2.1.109</ecNumber>
    </recommendedName>
</protein>
<dbReference type="GO" id="GO:0046570">
    <property type="term" value="F:methylthioribulose 1-phosphate dehydratase activity"/>
    <property type="evidence" value="ECO:0007669"/>
    <property type="project" value="UniProtKB-UniRule"/>
</dbReference>
<organism evidence="8 9">
    <name type="scientific">Vulcanimicrobium alpinum</name>
    <dbReference type="NCBI Taxonomy" id="3016050"/>
    <lineage>
        <taxon>Bacteria</taxon>
        <taxon>Bacillati</taxon>
        <taxon>Vulcanimicrobiota</taxon>
        <taxon>Vulcanimicrobiia</taxon>
        <taxon>Vulcanimicrobiales</taxon>
        <taxon>Vulcanimicrobiaceae</taxon>
        <taxon>Vulcanimicrobium</taxon>
    </lineage>
</organism>
<dbReference type="AlphaFoldDB" id="A0AAN2CAG7"/>
<dbReference type="EC" id="4.2.1.109" evidence="6"/>
<dbReference type="GO" id="GO:0019509">
    <property type="term" value="P:L-methionine salvage from methylthioadenosine"/>
    <property type="evidence" value="ECO:0007669"/>
    <property type="project" value="UniProtKB-UniRule"/>
</dbReference>
<comment type="cofactor">
    <cofactor evidence="6">
        <name>Zn(2+)</name>
        <dbReference type="ChEBI" id="CHEBI:29105"/>
    </cofactor>
    <text evidence="6">Binds 1 zinc ion per subunit.</text>
</comment>
<evidence type="ECO:0000256" key="2">
    <source>
        <dbReference type="ARBA" id="ARBA00022723"/>
    </source>
</evidence>
<dbReference type="Pfam" id="PF00596">
    <property type="entry name" value="Aldolase_II"/>
    <property type="match status" value="1"/>
</dbReference>
<dbReference type="InterPro" id="IPR017714">
    <property type="entry name" value="MethylthioRu-1-P_deHdtase_MtnB"/>
</dbReference>
<reference evidence="8 9" key="1">
    <citation type="journal article" date="2022" name="ISME Commun">
        <title>Vulcanimicrobium alpinus gen. nov. sp. nov., the first cultivated representative of the candidate phylum 'Eremiobacterota', is a metabolically versatile aerobic anoxygenic phototroph.</title>
        <authorList>
            <person name="Yabe S."/>
            <person name="Muto K."/>
            <person name="Abe K."/>
            <person name="Yokota A."/>
            <person name="Staudigel H."/>
            <person name="Tebo B.M."/>
        </authorList>
    </citation>
    <scope>NUCLEOTIDE SEQUENCE [LARGE SCALE GENOMIC DNA]</scope>
    <source>
        <strain evidence="8 9">WC8-2</strain>
    </source>
</reference>
<evidence type="ECO:0000259" key="7">
    <source>
        <dbReference type="SMART" id="SM01007"/>
    </source>
</evidence>
<dbReference type="KEGG" id="vab:WPS_21890"/>
<dbReference type="SUPFAM" id="SSF53639">
    <property type="entry name" value="AraD/HMP-PK domain-like"/>
    <property type="match status" value="1"/>
</dbReference>
<feature type="domain" description="Class II aldolase/adducin N-terminal" evidence="7">
    <location>
        <begin position="11"/>
        <end position="196"/>
    </location>
</feature>
<dbReference type="GO" id="GO:0008270">
    <property type="term" value="F:zinc ion binding"/>
    <property type="evidence" value="ECO:0007669"/>
    <property type="project" value="UniProtKB-UniRule"/>
</dbReference>
<evidence type="ECO:0000313" key="8">
    <source>
        <dbReference type="EMBL" id="BDE06913.1"/>
    </source>
</evidence>
<dbReference type="HAMAP" id="MF_01677">
    <property type="entry name" value="Salvage_MtnB"/>
    <property type="match status" value="1"/>
</dbReference>
<evidence type="ECO:0000256" key="5">
    <source>
        <dbReference type="ARBA" id="ARBA00023239"/>
    </source>
</evidence>
<keyword evidence="2 6" id="KW-0479">Metal-binding</keyword>
<feature type="binding site" evidence="6">
    <location>
        <position position="96"/>
    </location>
    <ligand>
        <name>Zn(2+)</name>
        <dbReference type="ChEBI" id="CHEBI:29105"/>
    </ligand>
</feature>
<dbReference type="GO" id="GO:0005737">
    <property type="term" value="C:cytoplasm"/>
    <property type="evidence" value="ECO:0007669"/>
    <property type="project" value="UniProtKB-UniRule"/>
</dbReference>
<gene>
    <name evidence="6 8" type="primary">mtnB</name>
    <name evidence="8" type="ORF">WPS_21890</name>
</gene>
<dbReference type="Gene3D" id="3.40.225.10">
    <property type="entry name" value="Class II aldolase/adducin N-terminal domain"/>
    <property type="match status" value="1"/>
</dbReference>
<keyword evidence="1 6" id="KW-0028">Amino-acid biosynthesis</keyword>
<sequence>MLPALPGAVVEEIAAFGRYAASRGWVPATSGNFSRRVDARHAAVTRSGIDKGAIAPGDVAVIAIDEPVPPRLSAETPLHLARYRSDAAVGAVFHVHTVAATVLSRLYEREGVVRTDGLEMHKAIGVRTHESTVEIPIFANDQDTFALAARVEARLGADPAVPGYLLAGHGIYAWGATAADARRHLEGLEFLLACHLEERRLR</sequence>
<evidence type="ECO:0000256" key="6">
    <source>
        <dbReference type="HAMAP-Rule" id="MF_01677"/>
    </source>
</evidence>
<dbReference type="InterPro" id="IPR036409">
    <property type="entry name" value="Aldolase_II/adducin_N_sf"/>
</dbReference>
<comment type="pathway">
    <text evidence="6">Amino-acid biosynthesis; L-methionine biosynthesis via salvage pathway; L-methionine from S-methyl-5-thio-alpha-D-ribose 1-phosphate: step 2/6.</text>
</comment>
<dbReference type="NCBIfam" id="TIGR03328">
    <property type="entry name" value="salvage_mtnB"/>
    <property type="match status" value="1"/>
</dbReference>